<evidence type="ECO:0000256" key="4">
    <source>
        <dbReference type="ARBA" id="ARBA00022694"/>
    </source>
</evidence>
<dbReference type="OrthoDB" id="9995526at2759"/>
<sequence>MLWIKANLNFLRTVIETRKTVFIAAESRTVNALETTMNGVFAVNKPSGPTSHDIVHKIRDLFNKSSLFEADIKKVTSQYKGGKKSRRQRLPPIKVGHGGTLDPLADGILVIGVGNGTKELPKYLGNCTKVYRATALLGTTTDTYDSEGKVVGRGKTDHITDEMVATALTKLRGDISQIPPIYSALKMGGKKLYEYARSGQPLPREIEARNVTVHELELINGGLQWDHKFSAPAIESPEEERKISIEFEEKSLQSKGLAPPPELFYDGTIPENSKPSPILEIRFSVSSGTYIRTLIHDLGLALGCGAHMVTLTRLQQGNWKVGENAFELTDFTQHPDSYWGPPLQYYLHSGPGETLKNLFPKEEPGPATQDQEENETKEDTALTNVKQKNPDHVQGTETENYKR</sequence>
<dbReference type="KEGG" id="slb:AWJ20_79"/>
<dbReference type="GO" id="GO:0005634">
    <property type="term" value="C:nucleus"/>
    <property type="evidence" value="ECO:0007669"/>
    <property type="project" value="EnsemblFungi"/>
</dbReference>
<name>A0A167CLJ8_9ASCO</name>
<evidence type="ECO:0000313" key="9">
    <source>
        <dbReference type="EMBL" id="ANB11855.1"/>
    </source>
</evidence>
<dbReference type="GO" id="GO:0005739">
    <property type="term" value="C:mitochondrion"/>
    <property type="evidence" value="ECO:0007669"/>
    <property type="project" value="EnsemblFungi"/>
</dbReference>
<organism evidence="9 10">
    <name type="scientific">Sugiyamaella lignohabitans</name>
    <dbReference type="NCBI Taxonomy" id="796027"/>
    <lineage>
        <taxon>Eukaryota</taxon>
        <taxon>Fungi</taxon>
        <taxon>Dikarya</taxon>
        <taxon>Ascomycota</taxon>
        <taxon>Saccharomycotina</taxon>
        <taxon>Dipodascomycetes</taxon>
        <taxon>Dipodascales</taxon>
        <taxon>Trichomonascaceae</taxon>
        <taxon>Sugiyamaella</taxon>
    </lineage>
</organism>
<dbReference type="GeneID" id="30037860"/>
<dbReference type="PANTHER" id="PTHR13767">
    <property type="entry name" value="TRNA-PSEUDOURIDINE SYNTHASE"/>
    <property type="match status" value="1"/>
</dbReference>
<dbReference type="Pfam" id="PF16198">
    <property type="entry name" value="TruB_C_2"/>
    <property type="match status" value="1"/>
</dbReference>
<dbReference type="AlphaFoldDB" id="A0A167CLJ8"/>
<dbReference type="InterPro" id="IPR002501">
    <property type="entry name" value="PsdUridine_synth_N"/>
</dbReference>
<evidence type="ECO:0000313" key="10">
    <source>
        <dbReference type="Proteomes" id="UP000189580"/>
    </source>
</evidence>
<comment type="similarity">
    <text evidence="2">Belongs to the pseudouridine synthase TruB family.</text>
</comment>
<dbReference type="Proteomes" id="UP000189580">
    <property type="component" value="Chromosome a"/>
</dbReference>
<dbReference type="Gene3D" id="3.30.2350.10">
    <property type="entry name" value="Pseudouridine synthase"/>
    <property type="match status" value="1"/>
</dbReference>
<proteinExistence type="inferred from homology"/>
<dbReference type="InterPro" id="IPR032819">
    <property type="entry name" value="TruB_C"/>
</dbReference>
<evidence type="ECO:0000256" key="3">
    <source>
        <dbReference type="ARBA" id="ARBA00012787"/>
    </source>
</evidence>
<comment type="catalytic activity">
    <reaction evidence="1">
        <text>a uridine in mRNA = a pseudouridine in mRNA</text>
        <dbReference type="Rhea" id="RHEA:56644"/>
        <dbReference type="Rhea" id="RHEA-COMP:14658"/>
        <dbReference type="Rhea" id="RHEA-COMP:14659"/>
        <dbReference type="ChEBI" id="CHEBI:65314"/>
        <dbReference type="ChEBI" id="CHEBI:65315"/>
    </reaction>
</comment>
<dbReference type="Pfam" id="PF01509">
    <property type="entry name" value="TruB_N"/>
    <property type="match status" value="1"/>
</dbReference>
<feature type="domain" description="Pseudouridine synthase II N-terminal" evidence="7">
    <location>
        <begin position="90"/>
        <end position="220"/>
    </location>
</feature>
<gene>
    <name evidence="9" type="primary">PUS4</name>
    <name evidence="9" type="ORF">AWJ20_79</name>
</gene>
<dbReference type="GO" id="GO:0003723">
    <property type="term" value="F:RNA binding"/>
    <property type="evidence" value="ECO:0007669"/>
    <property type="project" value="InterPro"/>
</dbReference>
<dbReference type="EC" id="5.4.99.25" evidence="3"/>
<reference evidence="9 10" key="1">
    <citation type="submission" date="2016-02" db="EMBL/GenBank/DDBJ databases">
        <title>Complete genome sequence and transcriptome regulation of the pentose utilising yeast Sugiyamaella lignohabitans.</title>
        <authorList>
            <person name="Bellasio M."/>
            <person name="Peymann A."/>
            <person name="Valli M."/>
            <person name="Sipitzky M."/>
            <person name="Graf A."/>
            <person name="Sauer M."/>
            <person name="Marx H."/>
            <person name="Mattanovich D."/>
        </authorList>
    </citation>
    <scope>NUCLEOTIDE SEQUENCE [LARGE SCALE GENOMIC DNA]</scope>
    <source>
        <strain evidence="9 10">CBS 10342</strain>
    </source>
</reference>
<dbReference type="GO" id="GO:0160148">
    <property type="term" value="F:tRNA pseudouridine(55) synthase activity"/>
    <property type="evidence" value="ECO:0007669"/>
    <property type="project" value="UniProtKB-EC"/>
</dbReference>
<accession>A0A167CLJ8</accession>
<dbReference type="InterPro" id="IPR020103">
    <property type="entry name" value="PsdUridine_synth_cat_dom_sf"/>
</dbReference>
<keyword evidence="10" id="KW-1185">Reference proteome</keyword>
<dbReference type="InterPro" id="IPR014780">
    <property type="entry name" value="tRNA_psdUridine_synth_TruB"/>
</dbReference>
<dbReference type="GO" id="GO:1990481">
    <property type="term" value="P:mRNA pseudouridine synthesis"/>
    <property type="evidence" value="ECO:0007669"/>
    <property type="project" value="EnsemblFungi"/>
</dbReference>
<evidence type="ECO:0000259" key="8">
    <source>
        <dbReference type="Pfam" id="PF16198"/>
    </source>
</evidence>
<keyword evidence="4" id="KW-0819">tRNA processing</keyword>
<feature type="domain" description="tRNA pseudouridylate synthase B C-terminal" evidence="8">
    <location>
        <begin position="292"/>
        <end position="333"/>
    </location>
</feature>
<evidence type="ECO:0000256" key="1">
    <source>
        <dbReference type="ARBA" id="ARBA00001166"/>
    </source>
</evidence>
<dbReference type="SUPFAM" id="SSF55120">
    <property type="entry name" value="Pseudouridine synthase"/>
    <property type="match status" value="1"/>
</dbReference>
<dbReference type="GO" id="GO:0006400">
    <property type="term" value="P:tRNA modification"/>
    <property type="evidence" value="ECO:0007669"/>
    <property type="project" value="EnsemblFungi"/>
</dbReference>
<protein>
    <recommendedName>
        <fullName evidence="3">tRNA pseudouridine(55) synthase</fullName>
        <ecNumber evidence="3">5.4.99.25</ecNumber>
    </recommendedName>
</protein>
<evidence type="ECO:0000256" key="2">
    <source>
        <dbReference type="ARBA" id="ARBA00008999"/>
    </source>
</evidence>
<dbReference type="NCBIfam" id="TIGR00431">
    <property type="entry name" value="TruB"/>
    <property type="match status" value="1"/>
</dbReference>
<evidence type="ECO:0000256" key="5">
    <source>
        <dbReference type="ARBA" id="ARBA00023235"/>
    </source>
</evidence>
<dbReference type="HAMAP" id="MF_01080">
    <property type="entry name" value="TruB_bact"/>
    <property type="match status" value="1"/>
</dbReference>
<evidence type="ECO:0000259" key="7">
    <source>
        <dbReference type="Pfam" id="PF01509"/>
    </source>
</evidence>
<evidence type="ECO:0000256" key="6">
    <source>
        <dbReference type="SAM" id="MobiDB-lite"/>
    </source>
</evidence>
<keyword evidence="5" id="KW-0413">Isomerase</keyword>
<dbReference type="EMBL" id="CP014501">
    <property type="protein sequence ID" value="ANB11855.1"/>
    <property type="molecule type" value="Genomic_DNA"/>
</dbReference>
<dbReference type="RefSeq" id="XP_018734332.1">
    <property type="nucleotide sequence ID" value="XM_018882753.1"/>
</dbReference>
<feature type="region of interest" description="Disordered" evidence="6">
    <location>
        <begin position="354"/>
        <end position="403"/>
    </location>
</feature>
<dbReference type="PANTHER" id="PTHR13767:SF2">
    <property type="entry name" value="PSEUDOURIDYLATE SYNTHASE TRUB1"/>
    <property type="match status" value="1"/>
</dbReference>